<gene>
    <name evidence="2" type="ORF">HMPREF9441_03431</name>
</gene>
<feature type="domain" description="Restriction endonuclease type I HsdR N-terminal" evidence="1">
    <location>
        <begin position="44"/>
        <end position="119"/>
    </location>
</feature>
<dbReference type="RefSeq" id="WP_008622579.1">
    <property type="nucleotide sequence ID" value="NZ_JH376628.1"/>
</dbReference>
<dbReference type="OrthoDB" id="2656488at2"/>
<dbReference type="Pfam" id="PF04313">
    <property type="entry name" value="HSDR_N"/>
    <property type="match status" value="1"/>
</dbReference>
<dbReference type="GO" id="GO:0003677">
    <property type="term" value="F:DNA binding"/>
    <property type="evidence" value="ECO:0007669"/>
    <property type="project" value="UniProtKB-KW"/>
</dbReference>
<dbReference type="eggNOG" id="COG4748">
    <property type="taxonomic scope" value="Bacteria"/>
</dbReference>
<dbReference type="GeneID" id="93558645"/>
<dbReference type="PATRIC" id="fig|762968.3.peg.3023"/>
<dbReference type="GO" id="GO:0009035">
    <property type="term" value="F:type I site-specific deoxyribonuclease activity"/>
    <property type="evidence" value="ECO:0007669"/>
    <property type="project" value="UniProtKB-EC"/>
</dbReference>
<sequence>MDYHWNDIRTEFSDAQNSTLPEKDFQSRINSIFKYYLRWGNNIVSEESIHIGSAQSIRPDFVLYENGVAQVVIEAKRPVHSQTERNREQLYSYMRQKKVDFGLYIGECIQLYYDNPNDKDFPNLILTIKYDEMSANGTDFVKLFAFDSFDEVNLRMFCEQKLTETLAELKLLSDRKELISNASDNYIKKLIKSDYLSQGYTSDWVDKLLDGLQISISENITTLPITDNETIVTQVTPKSHQKKGSALDYTHYTIDGQGDFGKGELAWECFNLFQAQNPMIYQELLNVFGNKVLSLSEIAEWKKTTTDKSKDRRWFERKPFVSSDGIEYALTTQIGKGNIDFFINLAKKLGHSITPK</sequence>
<protein>
    <submittedName>
        <fullName evidence="2">Type I restriction enzyme HsdR protein</fullName>
    </submittedName>
</protein>
<dbReference type="HOGENOM" id="CLU_778126_0_0_10"/>
<dbReference type="GO" id="GO:0009307">
    <property type="term" value="P:DNA restriction-modification system"/>
    <property type="evidence" value="ECO:0007669"/>
    <property type="project" value="UniProtKB-KW"/>
</dbReference>
<name>G5SVL4_9BACT</name>
<dbReference type="InterPro" id="IPR007409">
    <property type="entry name" value="Restrct_endonuc_type1_HsdR_N"/>
</dbReference>
<evidence type="ECO:0000259" key="1">
    <source>
        <dbReference type="Pfam" id="PF04313"/>
    </source>
</evidence>
<comment type="caution">
    <text evidence="2">The sequence shown here is derived from an EMBL/GenBank/DDBJ whole genome shotgun (WGS) entry which is preliminary data.</text>
</comment>
<reference evidence="2 3" key="1">
    <citation type="submission" date="2011-03" db="EMBL/GenBank/DDBJ databases">
        <authorList>
            <person name="Weinstock G."/>
            <person name="Sodergren E."/>
            <person name="Clifton S."/>
            <person name="Fulton L."/>
            <person name="Fulton B."/>
            <person name="Courtney L."/>
            <person name="Fronick C."/>
            <person name="Harrison M."/>
            <person name="Strong C."/>
            <person name="Farmer C."/>
            <person name="Delahaunty K."/>
            <person name="Markovic C."/>
            <person name="Hall O."/>
            <person name="Minx P."/>
            <person name="Tomlinson C."/>
            <person name="Mitreva M."/>
            <person name="Hou S."/>
            <person name="Chen J."/>
            <person name="Wollam A."/>
            <person name="Pepin K.H."/>
            <person name="Johnson M."/>
            <person name="Bhonagiri V."/>
            <person name="Zhang X."/>
            <person name="Suruliraj S."/>
            <person name="Warren W."/>
            <person name="Chinwalla A."/>
            <person name="Mardis E.R."/>
            <person name="Wilson R.K."/>
        </authorList>
    </citation>
    <scope>NUCLEOTIDE SEQUENCE [LARGE SCALE GENOMIC DNA]</scope>
    <source>
        <strain evidence="2 3">YIT 11840</strain>
    </source>
</reference>
<dbReference type="GO" id="GO:0005524">
    <property type="term" value="F:ATP binding"/>
    <property type="evidence" value="ECO:0007669"/>
    <property type="project" value="UniProtKB-KW"/>
</dbReference>
<keyword evidence="3" id="KW-1185">Reference proteome</keyword>
<organism evidence="2 3">
    <name type="scientific">Paraprevotella clara YIT 11840</name>
    <dbReference type="NCBI Taxonomy" id="762968"/>
    <lineage>
        <taxon>Bacteria</taxon>
        <taxon>Pseudomonadati</taxon>
        <taxon>Bacteroidota</taxon>
        <taxon>Bacteroidia</taxon>
        <taxon>Bacteroidales</taxon>
        <taxon>Prevotellaceae</taxon>
        <taxon>Paraprevotella</taxon>
    </lineage>
</organism>
<dbReference type="STRING" id="762968.HMPREF9441_03431"/>
<evidence type="ECO:0000313" key="2">
    <source>
        <dbReference type="EMBL" id="EHG98669.1"/>
    </source>
</evidence>
<dbReference type="AlphaFoldDB" id="G5SVL4"/>
<proteinExistence type="predicted"/>
<dbReference type="Proteomes" id="UP000003598">
    <property type="component" value="Unassembled WGS sequence"/>
</dbReference>
<accession>G5SVL4</accession>
<dbReference type="EMBL" id="AFFY01000058">
    <property type="protein sequence ID" value="EHG98669.1"/>
    <property type="molecule type" value="Genomic_DNA"/>
</dbReference>
<evidence type="ECO:0000313" key="3">
    <source>
        <dbReference type="Proteomes" id="UP000003598"/>
    </source>
</evidence>